<dbReference type="EMBL" id="FWFO01000001">
    <property type="protein sequence ID" value="SLN24712.1"/>
    <property type="molecule type" value="Genomic_DNA"/>
</dbReference>
<name>A0A1Y5RUH7_9RHOB</name>
<proteinExistence type="predicted"/>
<dbReference type="AlphaFoldDB" id="A0A1Y5RUH7"/>
<reference evidence="2 3" key="1">
    <citation type="submission" date="2017-03" db="EMBL/GenBank/DDBJ databases">
        <authorList>
            <person name="Afonso C.L."/>
            <person name="Miller P.J."/>
            <person name="Scott M.A."/>
            <person name="Spackman E."/>
            <person name="Goraichik I."/>
            <person name="Dimitrov K.M."/>
            <person name="Suarez D.L."/>
            <person name="Swayne D.E."/>
        </authorList>
    </citation>
    <scope>NUCLEOTIDE SEQUENCE [LARGE SCALE GENOMIC DNA]</scope>
    <source>
        <strain evidence="2 3">CECT 7639</strain>
    </source>
</reference>
<evidence type="ECO:0000313" key="3">
    <source>
        <dbReference type="Proteomes" id="UP000193077"/>
    </source>
</evidence>
<evidence type="ECO:0000313" key="2">
    <source>
        <dbReference type="EMBL" id="SLN24712.1"/>
    </source>
</evidence>
<protein>
    <submittedName>
        <fullName evidence="2">Uncharacterized protein</fullName>
    </submittedName>
</protein>
<keyword evidence="1" id="KW-1133">Transmembrane helix</keyword>
<gene>
    <name evidence="2" type="ORF">TRL7639_00815</name>
</gene>
<dbReference type="RefSeq" id="WP_085794491.1">
    <property type="nucleotide sequence ID" value="NZ_FWFO01000001.1"/>
</dbReference>
<keyword evidence="1" id="KW-0812">Transmembrane</keyword>
<evidence type="ECO:0000256" key="1">
    <source>
        <dbReference type="SAM" id="Phobius"/>
    </source>
</evidence>
<organism evidence="2 3">
    <name type="scientific">Falsiruegeria litorea R37</name>
    <dbReference type="NCBI Taxonomy" id="1200284"/>
    <lineage>
        <taxon>Bacteria</taxon>
        <taxon>Pseudomonadati</taxon>
        <taxon>Pseudomonadota</taxon>
        <taxon>Alphaproteobacteria</taxon>
        <taxon>Rhodobacterales</taxon>
        <taxon>Roseobacteraceae</taxon>
        <taxon>Falsiruegeria</taxon>
    </lineage>
</organism>
<dbReference type="OrthoDB" id="7866500at2"/>
<feature type="transmembrane region" description="Helical" evidence="1">
    <location>
        <begin position="37"/>
        <end position="58"/>
    </location>
</feature>
<feature type="transmembrane region" description="Helical" evidence="1">
    <location>
        <begin position="5"/>
        <end position="25"/>
    </location>
</feature>
<dbReference type="Proteomes" id="UP000193077">
    <property type="component" value="Unassembled WGS sequence"/>
</dbReference>
<sequence>MDIWFYVGIGLILWAIKDLLMGYTYLWEPVVRDEDPWTYWTVLLVWFVIGAGTVIWSLGYV</sequence>
<keyword evidence="3" id="KW-1185">Reference proteome</keyword>
<accession>A0A1Y5RUH7</accession>
<keyword evidence="1" id="KW-0472">Membrane</keyword>